<dbReference type="Proteomes" id="UP000243680">
    <property type="component" value="Chromosome 1"/>
</dbReference>
<reference evidence="2 3" key="1">
    <citation type="submission" date="2015-12" db="EMBL/GenBank/DDBJ databases">
        <title>Diversity of Burkholderia near neighbor genomes.</title>
        <authorList>
            <person name="Sahl J."/>
            <person name="Wagner D."/>
            <person name="Keim P."/>
        </authorList>
    </citation>
    <scope>NUCLEOTIDE SEQUENCE [LARGE SCALE GENOMIC DNA]</scope>
    <source>
        <strain evidence="2 3">MSMB0783</strain>
    </source>
</reference>
<organism evidence="2 3">
    <name type="scientific">Burkholderia ubonensis</name>
    <dbReference type="NCBI Taxonomy" id="101571"/>
    <lineage>
        <taxon>Bacteria</taxon>
        <taxon>Pseudomonadati</taxon>
        <taxon>Pseudomonadota</taxon>
        <taxon>Betaproteobacteria</taxon>
        <taxon>Burkholderiales</taxon>
        <taxon>Burkholderiaceae</taxon>
        <taxon>Burkholderia</taxon>
        <taxon>Burkholderia cepacia complex</taxon>
    </lineage>
</organism>
<dbReference type="RefSeq" id="WP_059474368.1">
    <property type="nucleotide sequence ID" value="NZ_CP013420.1"/>
</dbReference>
<evidence type="ECO:0000313" key="3">
    <source>
        <dbReference type="Proteomes" id="UP000243680"/>
    </source>
</evidence>
<feature type="chain" id="PRO_5008564924" evidence="1">
    <location>
        <begin position="21"/>
        <end position="116"/>
    </location>
</feature>
<accession>A0A1B4LBM0</accession>
<proteinExistence type="predicted"/>
<protein>
    <submittedName>
        <fullName evidence="2">Uncharacterized protein</fullName>
    </submittedName>
</protein>
<dbReference type="EMBL" id="CP013420">
    <property type="protein sequence ID" value="AOJ74551.1"/>
    <property type="molecule type" value="Genomic_DNA"/>
</dbReference>
<sequence length="116" mass="12345">MKKSAVALSIALLLSLPVYAANNIGQCVYPKTKVGANGNLVFKHPIYVLDAPNATAQKRALTAFAAFTVKAEAPGGFVKLVTVPNYDLPNPNSVAGKVIGWAKLSDFDQQDLRNCN</sequence>
<feature type="signal peptide" evidence="1">
    <location>
        <begin position="1"/>
        <end position="20"/>
    </location>
</feature>
<dbReference type="AlphaFoldDB" id="A0A1B4LBM0"/>
<name>A0A1B4LBM0_9BURK</name>
<keyword evidence="1" id="KW-0732">Signal</keyword>
<evidence type="ECO:0000256" key="1">
    <source>
        <dbReference type="SAM" id="SignalP"/>
    </source>
</evidence>
<evidence type="ECO:0000313" key="2">
    <source>
        <dbReference type="EMBL" id="AOJ74551.1"/>
    </source>
</evidence>
<gene>
    <name evidence="2" type="ORF">WJ35_05355</name>
</gene>